<name>A0ABS7PC49_9SPHN</name>
<keyword evidence="8" id="KW-0456">Lyase</keyword>
<dbReference type="PANTHER" id="PTHR21235:SF2">
    <property type="entry name" value="IMIDAZOLE GLYCEROL PHOSPHATE SYNTHASE HISHF"/>
    <property type="match status" value="1"/>
</dbReference>
<keyword evidence="16" id="KW-1185">Reference proteome</keyword>
<evidence type="ECO:0000256" key="3">
    <source>
        <dbReference type="ARBA" id="ARBA00011152"/>
    </source>
</evidence>
<evidence type="ECO:0000256" key="4">
    <source>
        <dbReference type="ARBA" id="ARBA00012809"/>
    </source>
</evidence>
<keyword evidence="6 14" id="KW-0028">Amino-acid biosynthesis</keyword>
<dbReference type="InterPro" id="IPR011060">
    <property type="entry name" value="RibuloseP-bd_barrel"/>
</dbReference>
<evidence type="ECO:0000256" key="7">
    <source>
        <dbReference type="ARBA" id="ARBA00023102"/>
    </source>
</evidence>
<dbReference type="InterPro" id="IPR013785">
    <property type="entry name" value="Aldolase_TIM"/>
</dbReference>
<evidence type="ECO:0000256" key="10">
    <source>
        <dbReference type="ARBA" id="ARBA00030264"/>
    </source>
</evidence>
<protein>
    <recommendedName>
        <fullName evidence="5">Imidazole glycerol phosphate synthase subunit HisF</fullName>
        <ecNumber evidence="4">4.3.2.10</ecNumber>
    </recommendedName>
    <alternativeName>
        <fullName evidence="10">IGP synthase cyclase subunit</fullName>
    </alternativeName>
    <alternativeName>
        <fullName evidence="11">IGP synthase subunit HisF</fullName>
    </alternativeName>
    <alternativeName>
        <fullName evidence="12">ImGP synthase subunit HisF</fullName>
    </alternativeName>
</protein>
<evidence type="ECO:0000256" key="2">
    <source>
        <dbReference type="ARBA" id="ARBA00009667"/>
    </source>
</evidence>
<evidence type="ECO:0000256" key="9">
    <source>
        <dbReference type="ARBA" id="ARBA00025475"/>
    </source>
</evidence>
<dbReference type="SUPFAM" id="SSF51366">
    <property type="entry name" value="Ribulose-phoshate binding barrel"/>
    <property type="match status" value="1"/>
</dbReference>
<proteinExistence type="inferred from homology"/>
<evidence type="ECO:0000256" key="1">
    <source>
        <dbReference type="ARBA" id="ARBA00005091"/>
    </source>
</evidence>
<comment type="function">
    <text evidence="9">IGPS catalyzes the conversion of PRFAR and glutamine to IGP, AICAR and glutamate. The HisF subunit catalyzes the cyclization activity that produces IGP and AICAR from PRFAR using the ammonia provided by the HisH subunit.</text>
</comment>
<evidence type="ECO:0000256" key="8">
    <source>
        <dbReference type="ARBA" id="ARBA00023239"/>
    </source>
</evidence>
<dbReference type="Pfam" id="PF00977">
    <property type="entry name" value="His_biosynth"/>
    <property type="match status" value="1"/>
</dbReference>
<evidence type="ECO:0000313" key="15">
    <source>
        <dbReference type="EMBL" id="MBY8336634.1"/>
    </source>
</evidence>
<comment type="similarity">
    <text evidence="2 14">Belongs to the HisA/HisF family.</text>
</comment>
<reference evidence="15 16" key="1">
    <citation type="submission" date="2021-07" db="EMBL/GenBank/DDBJ databases">
        <title>Alteriqipengyuania abyssalis NZ-12B nov, sp.nov isolated from deep sea sponge in pacific ocean.</title>
        <authorList>
            <person name="Tareen S."/>
            <person name="Wink J."/>
        </authorList>
    </citation>
    <scope>NUCLEOTIDE SEQUENCE [LARGE SCALE GENOMIC DNA]</scope>
    <source>
        <strain evidence="15 16">NZ-12B</strain>
    </source>
</reference>
<comment type="subunit">
    <text evidence="3">Heterodimer of HisH and HisF.</text>
</comment>
<dbReference type="NCBIfam" id="NF038364">
    <property type="entry name" value="AglZ_HisF2_fam"/>
    <property type="match status" value="1"/>
</dbReference>
<dbReference type="Proteomes" id="UP000759298">
    <property type="component" value="Unassembled WGS sequence"/>
</dbReference>
<dbReference type="RefSeq" id="WP_010232980.1">
    <property type="nucleotide sequence ID" value="NZ_JAHWXP010000002.1"/>
</dbReference>
<evidence type="ECO:0000256" key="5">
    <source>
        <dbReference type="ARBA" id="ARBA00016318"/>
    </source>
</evidence>
<keyword evidence="7 14" id="KW-0368">Histidine biosynthesis</keyword>
<dbReference type="CDD" id="cd04731">
    <property type="entry name" value="HisF"/>
    <property type="match status" value="1"/>
</dbReference>
<dbReference type="InterPro" id="IPR006062">
    <property type="entry name" value="His_biosynth"/>
</dbReference>
<evidence type="ECO:0000313" key="16">
    <source>
        <dbReference type="Proteomes" id="UP000759298"/>
    </source>
</evidence>
<dbReference type="Gene3D" id="3.20.20.70">
    <property type="entry name" value="Aldolase class I"/>
    <property type="match status" value="1"/>
</dbReference>
<evidence type="ECO:0000256" key="12">
    <source>
        <dbReference type="ARBA" id="ARBA00032401"/>
    </source>
</evidence>
<evidence type="ECO:0000256" key="11">
    <source>
        <dbReference type="ARBA" id="ARBA00031409"/>
    </source>
</evidence>
<dbReference type="EMBL" id="JAHWXP010000002">
    <property type="protein sequence ID" value="MBY8336634.1"/>
    <property type="molecule type" value="Genomic_DNA"/>
</dbReference>
<comment type="caution">
    <text evidence="15">The sequence shown here is derived from an EMBL/GenBank/DDBJ whole genome shotgun (WGS) entry which is preliminary data.</text>
</comment>
<dbReference type="PANTHER" id="PTHR21235">
    <property type="entry name" value="IMIDAZOLE GLYCEROL PHOSPHATE SYNTHASE SUBUNIT HISF/H IGP SYNTHASE SUBUNIT HISF/H"/>
    <property type="match status" value="1"/>
</dbReference>
<evidence type="ECO:0000256" key="13">
    <source>
        <dbReference type="ARBA" id="ARBA00047838"/>
    </source>
</evidence>
<comment type="catalytic activity">
    <reaction evidence="13">
        <text>5-[(5-phospho-1-deoxy-D-ribulos-1-ylimino)methylamino]-1-(5-phospho-beta-D-ribosyl)imidazole-4-carboxamide + L-glutamine = D-erythro-1-(imidazol-4-yl)glycerol 3-phosphate + 5-amino-1-(5-phospho-beta-D-ribosyl)imidazole-4-carboxamide + L-glutamate + H(+)</text>
        <dbReference type="Rhea" id="RHEA:24793"/>
        <dbReference type="ChEBI" id="CHEBI:15378"/>
        <dbReference type="ChEBI" id="CHEBI:29985"/>
        <dbReference type="ChEBI" id="CHEBI:58278"/>
        <dbReference type="ChEBI" id="CHEBI:58359"/>
        <dbReference type="ChEBI" id="CHEBI:58475"/>
        <dbReference type="ChEBI" id="CHEBI:58525"/>
        <dbReference type="EC" id="4.3.2.10"/>
    </reaction>
</comment>
<evidence type="ECO:0000256" key="14">
    <source>
        <dbReference type="RuleBase" id="RU003657"/>
    </source>
</evidence>
<accession>A0ABS7PC49</accession>
<evidence type="ECO:0000256" key="6">
    <source>
        <dbReference type="ARBA" id="ARBA00022605"/>
    </source>
</evidence>
<dbReference type="InterPro" id="IPR004651">
    <property type="entry name" value="HisF"/>
</dbReference>
<dbReference type="EC" id="4.3.2.10" evidence="4"/>
<gene>
    <name evidence="15" type="ORF">KYN89_06200</name>
</gene>
<organism evidence="15 16">
    <name type="scientific">Alteriqipengyuania abyssalis</name>
    <dbReference type="NCBI Taxonomy" id="2860200"/>
    <lineage>
        <taxon>Bacteria</taxon>
        <taxon>Pseudomonadati</taxon>
        <taxon>Pseudomonadota</taxon>
        <taxon>Alphaproteobacteria</taxon>
        <taxon>Sphingomonadales</taxon>
        <taxon>Erythrobacteraceae</taxon>
        <taxon>Alteriqipengyuania</taxon>
    </lineage>
</organism>
<sequence>MLRPRIIPCLLVHEGGLVKTVGFGNPKYVGDPINAVKIFNEKESDELIVVDIDASVTGAEPDFQMIAHLAAECRMPLCYGGGVKTAAQAKRIVSLGVEKVAVSAAAAERPALIGEMANEVGRQSVVTVIDYKKRRLRGGYEMVTHNATRNAKRDPVEFAIEAEAQGAGEIVLNSVDNDGKMTGYDLTLAKQLREKVDVPITILGGAGSLDDIAEAIREMGIIGLAAGSLFVFKGKLRAVLISYPQPDAKEQLIRDAMAARGQA</sequence>
<comment type="pathway">
    <text evidence="1">Amino-acid biosynthesis; L-histidine biosynthesis; L-histidine from 5-phospho-alpha-D-ribose 1-diphosphate: step 5/9.</text>
</comment>
<dbReference type="InterPro" id="IPR050064">
    <property type="entry name" value="IGPS_HisA/HisF"/>
</dbReference>